<evidence type="ECO:0000256" key="1">
    <source>
        <dbReference type="SAM" id="MobiDB-lite"/>
    </source>
</evidence>
<evidence type="ECO:0000313" key="2">
    <source>
        <dbReference type="EMBL" id="KAK8773667.1"/>
    </source>
</evidence>
<accession>A0AAQ4EFV1</accession>
<dbReference type="AlphaFoldDB" id="A0AAQ4EFV1"/>
<sequence>MKRLQKHIGTGKVLGVEKCVTRKTTTVRNMLDIFRLPCDCSVRRLKEHFPRAQVLIIKNGLVKVLPGEDGAGVRDQYRSGGGDSGPSSSGRRGWHGSRASWHQGWRGEDSHGSRYFWNRCGGY</sequence>
<dbReference type="Proteomes" id="UP001321473">
    <property type="component" value="Unassembled WGS sequence"/>
</dbReference>
<gene>
    <name evidence="2" type="ORF">V5799_011801</name>
</gene>
<name>A0AAQ4EFV1_AMBAM</name>
<protein>
    <submittedName>
        <fullName evidence="2">Uncharacterized protein</fullName>
    </submittedName>
</protein>
<feature type="region of interest" description="Disordered" evidence="1">
    <location>
        <begin position="70"/>
        <end position="109"/>
    </location>
</feature>
<evidence type="ECO:0000313" key="3">
    <source>
        <dbReference type="Proteomes" id="UP001321473"/>
    </source>
</evidence>
<proteinExistence type="predicted"/>
<comment type="caution">
    <text evidence="2">The sequence shown here is derived from an EMBL/GenBank/DDBJ whole genome shotgun (WGS) entry which is preliminary data.</text>
</comment>
<organism evidence="2 3">
    <name type="scientific">Amblyomma americanum</name>
    <name type="common">Lone star tick</name>
    <dbReference type="NCBI Taxonomy" id="6943"/>
    <lineage>
        <taxon>Eukaryota</taxon>
        <taxon>Metazoa</taxon>
        <taxon>Ecdysozoa</taxon>
        <taxon>Arthropoda</taxon>
        <taxon>Chelicerata</taxon>
        <taxon>Arachnida</taxon>
        <taxon>Acari</taxon>
        <taxon>Parasitiformes</taxon>
        <taxon>Ixodida</taxon>
        <taxon>Ixodoidea</taxon>
        <taxon>Ixodidae</taxon>
        <taxon>Amblyomminae</taxon>
        <taxon>Amblyomma</taxon>
    </lineage>
</organism>
<dbReference type="EMBL" id="JARKHS020016510">
    <property type="protein sequence ID" value="KAK8773667.1"/>
    <property type="molecule type" value="Genomic_DNA"/>
</dbReference>
<reference evidence="2 3" key="1">
    <citation type="journal article" date="2023" name="Arcadia Sci">
        <title>De novo assembly of a long-read Amblyomma americanum tick genome.</title>
        <authorList>
            <person name="Chou S."/>
            <person name="Poskanzer K.E."/>
            <person name="Rollins M."/>
            <person name="Thuy-Boun P.S."/>
        </authorList>
    </citation>
    <scope>NUCLEOTIDE SEQUENCE [LARGE SCALE GENOMIC DNA]</scope>
    <source>
        <strain evidence="2">F_SG_1</strain>
        <tissue evidence="2">Salivary glands</tissue>
    </source>
</reference>
<feature type="compositionally biased region" description="Low complexity" evidence="1">
    <location>
        <begin position="85"/>
        <end position="100"/>
    </location>
</feature>
<keyword evidence="3" id="KW-1185">Reference proteome</keyword>